<dbReference type="Proteomes" id="UP000037982">
    <property type="component" value="Unassembled WGS sequence"/>
</dbReference>
<dbReference type="RefSeq" id="WP_053925158.1">
    <property type="nucleotide sequence ID" value="NZ_LGKG01000141.1"/>
</dbReference>
<gene>
    <name evidence="2" type="ORF">ADL29_21195</name>
</gene>
<evidence type="ECO:0000313" key="3">
    <source>
        <dbReference type="Proteomes" id="UP000037982"/>
    </source>
</evidence>
<accession>A0A0N0GYY1</accession>
<proteinExistence type="predicted"/>
<protein>
    <recommendedName>
        <fullName evidence="4">Lipoprotein</fullName>
    </recommendedName>
</protein>
<reference evidence="3" key="1">
    <citation type="submission" date="2015-07" db="EMBL/GenBank/DDBJ databases">
        <authorList>
            <person name="Ju K.-S."/>
            <person name="Doroghazi J.R."/>
            <person name="Metcalf W.W."/>
        </authorList>
    </citation>
    <scope>NUCLEOTIDE SEQUENCE [LARGE SCALE GENOMIC DNA]</scope>
    <source>
        <strain evidence="3">NRRL ISP-5002</strain>
    </source>
</reference>
<name>A0A0N0GYY1_9ACTN</name>
<sequence length="65" mass="6673">MTRAQKSLAAVAIALSTVGAAAVAVMTDHHIPSTPDSAVVAQDHHMPVAPQHITTSLASLDNHIP</sequence>
<dbReference type="EMBL" id="LGKG01000141">
    <property type="protein sequence ID" value="KPC62272.1"/>
    <property type="molecule type" value="Genomic_DNA"/>
</dbReference>
<comment type="caution">
    <text evidence="2">The sequence shown here is derived from an EMBL/GenBank/DDBJ whole genome shotgun (WGS) entry which is preliminary data.</text>
</comment>
<evidence type="ECO:0000313" key="2">
    <source>
        <dbReference type="EMBL" id="KPC62272.1"/>
    </source>
</evidence>
<evidence type="ECO:0000256" key="1">
    <source>
        <dbReference type="SAM" id="SignalP"/>
    </source>
</evidence>
<dbReference type="AlphaFoldDB" id="A0A0N0GYY1"/>
<feature type="signal peptide" evidence="1">
    <location>
        <begin position="1"/>
        <end position="21"/>
    </location>
</feature>
<keyword evidence="1" id="KW-0732">Signal</keyword>
<feature type="chain" id="PRO_5039492412" description="Lipoprotein" evidence="1">
    <location>
        <begin position="22"/>
        <end position="65"/>
    </location>
</feature>
<dbReference type="PATRIC" id="fig|66876.3.peg.4641"/>
<evidence type="ECO:0008006" key="4">
    <source>
        <dbReference type="Google" id="ProtNLM"/>
    </source>
</evidence>
<keyword evidence="3" id="KW-1185">Reference proteome</keyword>
<organism evidence="2 3">
    <name type="scientific">Streptomyces chattanoogensis</name>
    <dbReference type="NCBI Taxonomy" id="66876"/>
    <lineage>
        <taxon>Bacteria</taxon>
        <taxon>Bacillati</taxon>
        <taxon>Actinomycetota</taxon>
        <taxon>Actinomycetes</taxon>
        <taxon>Kitasatosporales</taxon>
        <taxon>Streptomycetaceae</taxon>
        <taxon>Streptomyces</taxon>
    </lineage>
</organism>